<dbReference type="PANTHER" id="PTHR21630">
    <property type="entry name" value="VEPH-A/MELTED"/>
    <property type="match status" value="1"/>
</dbReference>
<dbReference type="GO" id="GO:0012505">
    <property type="term" value="C:endomembrane system"/>
    <property type="evidence" value="ECO:0007669"/>
    <property type="project" value="UniProtKB-SubCell"/>
</dbReference>
<dbReference type="InterPro" id="IPR039888">
    <property type="entry name" value="Melted-like"/>
</dbReference>
<evidence type="ECO:0000256" key="2">
    <source>
        <dbReference type="ARBA" id="ARBA00004236"/>
    </source>
</evidence>
<evidence type="ECO:0000256" key="1">
    <source>
        <dbReference type="ARBA" id="ARBA00004184"/>
    </source>
</evidence>
<reference evidence="7" key="1">
    <citation type="submission" date="2022-10" db="EMBL/GenBank/DDBJ databases">
        <title>Genome assembly of Pristionchus species.</title>
        <authorList>
            <person name="Yoshida K."/>
            <person name="Sommer R.J."/>
        </authorList>
    </citation>
    <scope>NUCLEOTIDE SEQUENCE [LARGE SCALE GENOMIC DNA]</scope>
    <source>
        <strain evidence="7">RS5460</strain>
    </source>
</reference>
<proteinExistence type="predicted"/>
<feature type="region of interest" description="Disordered" evidence="5">
    <location>
        <begin position="501"/>
        <end position="547"/>
    </location>
</feature>
<feature type="region of interest" description="Disordered" evidence="5">
    <location>
        <begin position="588"/>
        <end position="621"/>
    </location>
</feature>
<feature type="compositionally biased region" description="Polar residues" evidence="5">
    <location>
        <begin position="501"/>
        <end position="540"/>
    </location>
</feature>
<dbReference type="Proteomes" id="UP001328107">
    <property type="component" value="Unassembled WGS sequence"/>
</dbReference>
<evidence type="ECO:0000313" key="7">
    <source>
        <dbReference type="Proteomes" id="UP001328107"/>
    </source>
</evidence>
<dbReference type="SUPFAM" id="SSF48371">
    <property type="entry name" value="ARM repeat"/>
    <property type="match status" value="1"/>
</dbReference>
<name>A0AAN4ZD36_9BILA</name>
<organism evidence="6 7">
    <name type="scientific">Pristionchus mayeri</name>
    <dbReference type="NCBI Taxonomy" id="1317129"/>
    <lineage>
        <taxon>Eukaryota</taxon>
        <taxon>Metazoa</taxon>
        <taxon>Ecdysozoa</taxon>
        <taxon>Nematoda</taxon>
        <taxon>Chromadorea</taxon>
        <taxon>Rhabditida</taxon>
        <taxon>Rhabditina</taxon>
        <taxon>Diplogasteromorpha</taxon>
        <taxon>Diplogasteroidea</taxon>
        <taxon>Neodiplogasteridae</taxon>
        <taxon>Pristionchus</taxon>
    </lineage>
</organism>
<gene>
    <name evidence="6" type="ORF">PMAYCL1PPCAC_07559</name>
</gene>
<evidence type="ECO:0000256" key="5">
    <source>
        <dbReference type="SAM" id="MobiDB-lite"/>
    </source>
</evidence>
<accession>A0AAN4ZD36</accession>
<keyword evidence="3" id="KW-1003">Cell membrane</keyword>
<dbReference type="GO" id="GO:0010314">
    <property type="term" value="F:phosphatidylinositol-5-phosphate binding"/>
    <property type="evidence" value="ECO:0007669"/>
    <property type="project" value="TreeGrafter"/>
</dbReference>
<dbReference type="AlphaFoldDB" id="A0AAN4ZD36"/>
<feature type="compositionally biased region" description="Low complexity" evidence="5">
    <location>
        <begin position="612"/>
        <end position="621"/>
    </location>
</feature>
<keyword evidence="4" id="KW-0472">Membrane</keyword>
<comment type="subcellular location">
    <subcellularLocation>
        <location evidence="2">Cell membrane</location>
    </subcellularLocation>
    <subcellularLocation>
        <location evidence="1">Endomembrane system</location>
        <topology evidence="1">Peripheral membrane protein</topology>
    </subcellularLocation>
</comment>
<keyword evidence="7" id="KW-1185">Reference proteome</keyword>
<evidence type="ECO:0000256" key="4">
    <source>
        <dbReference type="ARBA" id="ARBA00023136"/>
    </source>
</evidence>
<dbReference type="PANTHER" id="PTHR21630:SF10">
    <property type="entry name" value="VENTRICULAR ZONE-EXPRESSED PH DOMAIN-CONTAINING PROTEIN HOMOLOG 1"/>
    <property type="match status" value="1"/>
</dbReference>
<dbReference type="GO" id="GO:0009966">
    <property type="term" value="P:regulation of signal transduction"/>
    <property type="evidence" value="ECO:0007669"/>
    <property type="project" value="TreeGrafter"/>
</dbReference>
<dbReference type="InterPro" id="IPR016024">
    <property type="entry name" value="ARM-type_fold"/>
</dbReference>
<dbReference type="EMBL" id="BTRK01000002">
    <property type="protein sequence ID" value="GMR37364.1"/>
    <property type="molecule type" value="Genomic_DNA"/>
</dbReference>
<sequence>MHALMVRVLEGRQLNSAGQLFSISDYDVITDLHTTFARLKDIFNAQGFLEREVDKEVVSIVVTRITAAIRTTNSMETYCAEMVDVLVAALRHPMVVLEKGEVVDSPHCKIATELISSLFLHYSKKSVMTLAIPVALQALSTGHPDLVRSTTSYISLAAIYNHRALAHYSIQIITLIVAGNYSLCRVLPQIYPENREPVHAHLHQLLRLLDTAEAADRVSLIMLASIVANHKPDLLLPFLHPLIRYLPSSATCTAVLHILNSFVSQGRTKELVDYVHVLCKAIDDPELSSNHAQMAKILASIGRRSPSLASLAMDSLVNCTYRLCSGFDSVKMTPGGSTESVTAETLPVLLTQIESVGETYPQSLAPHLGALRRLARFPGTSRQIERILAQSGMMADDDVTIISIKSGGPIYEGVNRDASCDSLSLLSKRSIPPPSSTTSTINSYNLPAYIKFSARTSYGTNGVDASAIELDKNTQNLANLYQNNRSSSSLSKQFSKSYGSMLQSLQQRSGSDALQSGSNTGVAPPNTTNTGSRESSSTHLPSRASIAPSTCCTLPLPTLLRPRPKHCHHHSTLPAHQLPSAARMRIGRFPRPGLPPQATTMRTEGRRRRSRLLSPPDRVVQ</sequence>
<comment type="caution">
    <text evidence="6">The sequence shown here is derived from an EMBL/GenBank/DDBJ whole genome shotgun (WGS) entry which is preliminary data.</text>
</comment>
<protein>
    <submittedName>
        <fullName evidence="6">Uncharacterized protein</fullName>
    </submittedName>
</protein>
<evidence type="ECO:0000256" key="3">
    <source>
        <dbReference type="ARBA" id="ARBA00022475"/>
    </source>
</evidence>
<evidence type="ECO:0000313" key="6">
    <source>
        <dbReference type="EMBL" id="GMR37364.1"/>
    </source>
</evidence>
<dbReference type="GO" id="GO:0005886">
    <property type="term" value="C:plasma membrane"/>
    <property type="evidence" value="ECO:0007669"/>
    <property type="project" value="UniProtKB-SubCell"/>
</dbReference>